<name>A0A9R1GMQ0_WHEAT</name>
<dbReference type="AlphaFoldDB" id="A0A9R1GMQ0"/>
<reference evidence="1" key="2">
    <citation type="submission" date="2020-03" db="EMBL/GenBank/DDBJ databases">
        <title>The second near-complete assembly of the hexaploid bread wheat (Triticum aestivum) genome.</title>
        <authorList>
            <person name="Zimin A.V."/>
            <person name="Puiu D."/>
            <person name="Shumante A."/>
            <person name="Alonge M."/>
            <person name="Salzberg S.L."/>
        </authorList>
    </citation>
    <scope>NUCLEOTIDE SEQUENCE</scope>
    <source>
        <tissue evidence="1">Leaf</tissue>
    </source>
</reference>
<gene>
    <name evidence="1" type="ORF">CFC21_057989</name>
</gene>
<comment type="caution">
    <text evidence="1">The sequence shown here is derived from an EMBL/GenBank/DDBJ whole genome shotgun (WGS) entry which is preliminary data.</text>
</comment>
<feature type="non-terminal residue" evidence="1">
    <location>
        <position position="1"/>
    </location>
</feature>
<sequence length="56" mass="5849">VIGLYVGIATVGIFIICSQTGASAPHGRVSMCHHSQQGQGHSTLMRTLAITSRVAK</sequence>
<reference evidence="1" key="1">
    <citation type="journal article" date="2017" name="Gigascience">
        <title>The first near-complete assembly of the hexaploid bread wheat genome, Triticum aestivum.</title>
        <authorList>
            <person name="Zimin A.V."/>
            <person name="Puiu D."/>
            <person name="Hall R."/>
            <person name="Kingan S."/>
            <person name="Clavijo B.J."/>
            <person name="Salzberg S.L."/>
        </authorList>
    </citation>
    <scope>NUCLEOTIDE SEQUENCE</scope>
    <source>
        <tissue evidence="1">Leaf</tissue>
    </source>
</reference>
<dbReference type="EMBL" id="CM022221">
    <property type="protein sequence ID" value="KAF7049457.1"/>
    <property type="molecule type" value="Genomic_DNA"/>
</dbReference>
<dbReference type="Proteomes" id="UP000815260">
    <property type="component" value="Chromosome 4B"/>
</dbReference>
<evidence type="ECO:0000313" key="1">
    <source>
        <dbReference type="EMBL" id="KAF7049457.1"/>
    </source>
</evidence>
<dbReference type="OrthoDB" id="3352408at2759"/>
<accession>A0A9R1GMQ0</accession>
<organism evidence="1">
    <name type="scientific">Triticum aestivum</name>
    <name type="common">Wheat</name>
    <dbReference type="NCBI Taxonomy" id="4565"/>
    <lineage>
        <taxon>Eukaryota</taxon>
        <taxon>Viridiplantae</taxon>
        <taxon>Streptophyta</taxon>
        <taxon>Embryophyta</taxon>
        <taxon>Tracheophyta</taxon>
        <taxon>Spermatophyta</taxon>
        <taxon>Magnoliopsida</taxon>
        <taxon>Liliopsida</taxon>
        <taxon>Poales</taxon>
        <taxon>Poaceae</taxon>
        <taxon>BOP clade</taxon>
        <taxon>Pooideae</taxon>
        <taxon>Triticodae</taxon>
        <taxon>Triticeae</taxon>
        <taxon>Triticinae</taxon>
        <taxon>Triticum</taxon>
    </lineage>
</organism>
<proteinExistence type="predicted"/>
<protein>
    <submittedName>
        <fullName evidence="1">Uncharacterized protein</fullName>
    </submittedName>
</protein>